<dbReference type="SUPFAM" id="SSF46689">
    <property type="entry name" value="Homeodomain-like"/>
    <property type="match status" value="1"/>
</dbReference>
<dbReference type="GO" id="GO:0004803">
    <property type="term" value="F:transposase activity"/>
    <property type="evidence" value="ECO:0007669"/>
    <property type="project" value="InterPro"/>
</dbReference>
<dbReference type="KEGG" id="cbot:ATE48_07275"/>
<dbReference type="Proteomes" id="UP000092498">
    <property type="component" value="Chromosome"/>
</dbReference>
<dbReference type="EMBL" id="CP013244">
    <property type="protein sequence ID" value="ANP45732.1"/>
    <property type="molecule type" value="Genomic_DNA"/>
</dbReference>
<dbReference type="OrthoDB" id="9809060at2"/>
<evidence type="ECO:0000313" key="2">
    <source>
        <dbReference type="Proteomes" id="UP000092498"/>
    </source>
</evidence>
<dbReference type="GO" id="GO:0003677">
    <property type="term" value="F:DNA binding"/>
    <property type="evidence" value="ECO:0007669"/>
    <property type="project" value="InterPro"/>
</dbReference>
<organism evidence="1 2">
    <name type="scientific">Candidatus Viadribacter manganicus</name>
    <dbReference type="NCBI Taxonomy" id="1759059"/>
    <lineage>
        <taxon>Bacteria</taxon>
        <taxon>Pseudomonadati</taxon>
        <taxon>Pseudomonadota</taxon>
        <taxon>Alphaproteobacteria</taxon>
        <taxon>Hyphomonadales</taxon>
        <taxon>Hyphomonadaceae</taxon>
        <taxon>Candidatus Viadribacter</taxon>
    </lineage>
</organism>
<accession>A0A1B1AGP0</accession>
<evidence type="ECO:0008006" key="3">
    <source>
        <dbReference type="Google" id="ProtNLM"/>
    </source>
</evidence>
<dbReference type="InterPro" id="IPR002514">
    <property type="entry name" value="Transposase_8"/>
</dbReference>
<keyword evidence="2" id="KW-1185">Reference proteome</keyword>
<protein>
    <recommendedName>
        <fullName evidence="3">Transposase</fullName>
    </recommendedName>
</protein>
<proteinExistence type="predicted"/>
<dbReference type="InParanoid" id="A0A1B1AGP0"/>
<dbReference type="InterPro" id="IPR009057">
    <property type="entry name" value="Homeodomain-like_sf"/>
</dbReference>
<dbReference type="GO" id="GO:0006313">
    <property type="term" value="P:DNA transposition"/>
    <property type="evidence" value="ECO:0007669"/>
    <property type="project" value="InterPro"/>
</dbReference>
<dbReference type="Pfam" id="PF01527">
    <property type="entry name" value="HTH_Tnp_1"/>
    <property type="match status" value="1"/>
</dbReference>
<dbReference type="RefSeq" id="WP_066769535.1">
    <property type="nucleotide sequence ID" value="NZ_CP013244.1"/>
</dbReference>
<sequence>MRWKWHSAESIVSILADVRAHMDAGKSQREAIEATGISVATYHRWKQRYESLGPFQVSQLRQLVVENARLRRALAELDSPLQAS</sequence>
<name>A0A1B1AGP0_9PROT</name>
<dbReference type="AlphaFoldDB" id="A0A1B1AGP0"/>
<gene>
    <name evidence="1" type="ORF">ATE48_07275</name>
</gene>
<evidence type="ECO:0000313" key="1">
    <source>
        <dbReference type="EMBL" id="ANP45732.1"/>
    </source>
</evidence>
<reference evidence="1 2" key="1">
    <citation type="submission" date="2015-11" db="EMBL/GenBank/DDBJ databases">
        <title>Whole-Genome Sequence of Candidatus Oderbacter manganicum from the National Park Lower Oder Valley, Germany.</title>
        <authorList>
            <person name="Braun B."/>
            <person name="Liere K."/>
            <person name="Szewzyk U."/>
        </authorList>
    </citation>
    <scope>NUCLEOTIDE SEQUENCE [LARGE SCALE GENOMIC DNA]</scope>
    <source>
        <strain evidence="1 2">OTSz_A_272</strain>
    </source>
</reference>